<dbReference type="GO" id="GO:0016929">
    <property type="term" value="F:deSUMOylase activity"/>
    <property type="evidence" value="ECO:0007669"/>
    <property type="project" value="TreeGrafter"/>
</dbReference>
<evidence type="ECO:0000313" key="8">
    <source>
        <dbReference type="EMBL" id="TKX19399.1"/>
    </source>
</evidence>
<dbReference type="Proteomes" id="UP000308133">
    <property type="component" value="Unassembled WGS sequence"/>
</dbReference>
<reference evidence="8 9" key="1">
    <citation type="submission" date="2018-02" db="EMBL/GenBank/DDBJ databases">
        <title>Draft genome sequences of Elsinoe sp., causing black scab on jojoba.</title>
        <authorList>
            <person name="Stodart B."/>
            <person name="Jeffress S."/>
            <person name="Ash G."/>
            <person name="Arun Chinnappa K."/>
        </authorList>
    </citation>
    <scope>NUCLEOTIDE SEQUENCE [LARGE SCALE GENOMIC DNA]</scope>
    <source>
        <strain evidence="8 9">Hillstone_2</strain>
    </source>
</reference>
<keyword evidence="2 8" id="KW-0645">Protease</keyword>
<feature type="region of interest" description="Disordered" evidence="5">
    <location>
        <begin position="58"/>
        <end position="95"/>
    </location>
</feature>
<comment type="caution">
    <text evidence="8">The sequence shown here is derived from an EMBL/GenBank/DDBJ whole genome shotgun (WGS) entry which is preliminary data.</text>
</comment>
<comment type="similarity">
    <text evidence="1">Belongs to the peptidase C48 family.</text>
</comment>
<evidence type="ECO:0000256" key="3">
    <source>
        <dbReference type="ARBA" id="ARBA00022801"/>
    </source>
</evidence>
<sequence>MPSWWGSARLVATALSTSFAGLSRATSVGRRAIQIRFTAIGNHIKQQLPRCIAVSASQNISTGSKRSRDAFDDETERPVKRRTPSPAPSDSSVLSFDTVSTTHYNETWDGFGRYDDTLRYQPPPPRKKAPARDAEEKRYRQERRQKKILKRRAAMTVRKNRITTSFESRAAMKDILQILVDREGLDPAIIDDVDRDNADEVEDLLLGEERELQKIGKLELRREIQEKTQEKRTIEMIEEERFRQEKAKKKKRLAQMRRKQEREARGKQFEQEREEYDRYLATIGQLDQFSIAEEGPDGAKRFDKYGRLLPPTKKVEKRKYITPLSTEWQDKVKQALAVRSETVVLGKSIEGVELSRKDIGRILPGEPWLNDEIVNAFYANLCARQNELDGYVKGPNNVPRYAAYSTAWYKNATERGINSINTWSRRKGIKGEKLLKTERIFFPTNTGAHWTLLTISGKNKTIEYFDSMNERGFTSKKNINLAMAWLKMELGAKFKEDEWTVLQSKSAQQNNMNDCGVFACLNGWALVKGSLDPSAEFQASDIPMARHMLAAALMNGGFTGDFDLHV</sequence>
<dbReference type="Pfam" id="PF02902">
    <property type="entry name" value="Peptidase_C48"/>
    <property type="match status" value="1"/>
</dbReference>
<name>A0A4U7ANG3_9PEZI</name>
<keyword evidence="3" id="KW-0378">Hydrolase</keyword>
<dbReference type="AlphaFoldDB" id="A0A4U7ANG3"/>
<evidence type="ECO:0000256" key="6">
    <source>
        <dbReference type="SAM" id="SignalP"/>
    </source>
</evidence>
<organism evidence="8 9">
    <name type="scientific">Elsinoe australis</name>
    <dbReference type="NCBI Taxonomy" id="40998"/>
    <lineage>
        <taxon>Eukaryota</taxon>
        <taxon>Fungi</taxon>
        <taxon>Dikarya</taxon>
        <taxon>Ascomycota</taxon>
        <taxon>Pezizomycotina</taxon>
        <taxon>Dothideomycetes</taxon>
        <taxon>Dothideomycetidae</taxon>
        <taxon>Myriangiales</taxon>
        <taxon>Elsinoaceae</taxon>
        <taxon>Elsinoe</taxon>
    </lineage>
</organism>
<feature type="chain" id="PRO_5020933627" evidence="6">
    <location>
        <begin position="26"/>
        <end position="566"/>
    </location>
</feature>
<feature type="compositionally biased region" description="Basic and acidic residues" evidence="5">
    <location>
        <begin position="258"/>
        <end position="269"/>
    </location>
</feature>
<dbReference type="GO" id="GO:0006508">
    <property type="term" value="P:proteolysis"/>
    <property type="evidence" value="ECO:0007669"/>
    <property type="project" value="UniProtKB-KW"/>
</dbReference>
<feature type="compositionally biased region" description="Basic residues" evidence="5">
    <location>
        <begin position="248"/>
        <end position="257"/>
    </location>
</feature>
<accession>A0A4U7ANG3</accession>
<dbReference type="PANTHER" id="PTHR12606:SF141">
    <property type="entry name" value="GH15225P-RELATED"/>
    <property type="match status" value="1"/>
</dbReference>
<feature type="domain" description="Ubiquitin-like protease family profile" evidence="7">
    <location>
        <begin position="352"/>
        <end position="526"/>
    </location>
</feature>
<dbReference type="EMBL" id="PTQR01000114">
    <property type="protein sequence ID" value="TKX19399.1"/>
    <property type="molecule type" value="Genomic_DNA"/>
</dbReference>
<evidence type="ECO:0000256" key="4">
    <source>
        <dbReference type="ARBA" id="ARBA00022807"/>
    </source>
</evidence>
<dbReference type="Gene3D" id="3.40.395.10">
    <property type="entry name" value="Adenoviral Proteinase, Chain A"/>
    <property type="match status" value="1"/>
</dbReference>
<proteinExistence type="inferred from homology"/>
<evidence type="ECO:0000259" key="7">
    <source>
        <dbReference type="PROSITE" id="PS50600"/>
    </source>
</evidence>
<evidence type="ECO:0000256" key="1">
    <source>
        <dbReference type="ARBA" id="ARBA00005234"/>
    </source>
</evidence>
<feature type="region of interest" description="Disordered" evidence="5">
    <location>
        <begin position="248"/>
        <end position="269"/>
    </location>
</feature>
<dbReference type="PROSITE" id="PS50600">
    <property type="entry name" value="ULP_PROTEASE"/>
    <property type="match status" value="1"/>
</dbReference>
<feature type="region of interest" description="Disordered" evidence="5">
    <location>
        <begin position="113"/>
        <end position="140"/>
    </location>
</feature>
<dbReference type="InterPro" id="IPR003653">
    <property type="entry name" value="Peptidase_C48_C"/>
</dbReference>
<dbReference type="GO" id="GO:0016926">
    <property type="term" value="P:protein desumoylation"/>
    <property type="evidence" value="ECO:0007669"/>
    <property type="project" value="TreeGrafter"/>
</dbReference>
<dbReference type="GO" id="GO:0005634">
    <property type="term" value="C:nucleus"/>
    <property type="evidence" value="ECO:0007669"/>
    <property type="project" value="TreeGrafter"/>
</dbReference>
<dbReference type="SUPFAM" id="SSF54001">
    <property type="entry name" value="Cysteine proteinases"/>
    <property type="match status" value="1"/>
</dbReference>
<evidence type="ECO:0000256" key="2">
    <source>
        <dbReference type="ARBA" id="ARBA00022670"/>
    </source>
</evidence>
<dbReference type="PANTHER" id="PTHR12606">
    <property type="entry name" value="SENTRIN/SUMO-SPECIFIC PROTEASE"/>
    <property type="match status" value="1"/>
</dbReference>
<protein>
    <submittedName>
        <fullName evidence="8">Ulp1 protease family protein</fullName>
    </submittedName>
</protein>
<feature type="signal peptide" evidence="6">
    <location>
        <begin position="1"/>
        <end position="25"/>
    </location>
</feature>
<dbReference type="InterPro" id="IPR038765">
    <property type="entry name" value="Papain-like_cys_pep_sf"/>
</dbReference>
<keyword evidence="4" id="KW-0788">Thiol protease</keyword>
<feature type="compositionally biased region" description="Basic and acidic residues" evidence="5">
    <location>
        <begin position="130"/>
        <end position="139"/>
    </location>
</feature>
<gene>
    <name evidence="8" type="ORF">C1H76_8246</name>
</gene>
<keyword evidence="6" id="KW-0732">Signal</keyword>
<evidence type="ECO:0000256" key="5">
    <source>
        <dbReference type="SAM" id="MobiDB-lite"/>
    </source>
</evidence>
<evidence type="ECO:0000313" key="9">
    <source>
        <dbReference type="Proteomes" id="UP000308133"/>
    </source>
</evidence>